<gene>
    <name evidence="2" type="ORF">QNM18_00025</name>
</gene>
<dbReference type="EMBL" id="JASJUT010000001">
    <property type="protein sequence ID" value="MDK2593452.1"/>
    <property type="molecule type" value="Genomic_DNA"/>
</dbReference>
<dbReference type="PROSITE" id="PS51257">
    <property type="entry name" value="PROKAR_LIPOPROTEIN"/>
    <property type="match status" value="1"/>
</dbReference>
<keyword evidence="1" id="KW-0732">Signal</keyword>
<sequence length="184" mass="20796">MKVILVIFLSFFSIAACANSLKLSSIDNYRVKHGLSSSEGGVFLNSYFLPDKKFKIKKVYYRSGKFTESKVDLSHLDTKAIRSKHVAAMNEVLEKVLNFKESVKLGGDYVLWRSFHNGNYKISLNFSFGMISSLLIINNESYEFEGGVVDNIYEFEDDTIVVSLLYCGATSCSSELKSFKKRAE</sequence>
<dbReference type="Proteomes" id="UP001231915">
    <property type="component" value="Unassembled WGS sequence"/>
</dbReference>
<feature type="signal peptide" evidence="1">
    <location>
        <begin position="1"/>
        <end position="18"/>
    </location>
</feature>
<proteinExistence type="predicted"/>
<evidence type="ECO:0000313" key="3">
    <source>
        <dbReference type="Proteomes" id="UP001231915"/>
    </source>
</evidence>
<evidence type="ECO:0000313" key="2">
    <source>
        <dbReference type="EMBL" id="MDK2593452.1"/>
    </source>
</evidence>
<comment type="caution">
    <text evidence="2">The sequence shown here is derived from an EMBL/GenBank/DDBJ whole genome shotgun (WGS) entry which is preliminary data.</text>
</comment>
<evidence type="ECO:0008006" key="4">
    <source>
        <dbReference type="Google" id="ProtNLM"/>
    </source>
</evidence>
<keyword evidence="3" id="KW-1185">Reference proteome</keyword>
<dbReference type="RefSeq" id="WP_284135925.1">
    <property type="nucleotide sequence ID" value="NZ_JASJUT010000001.1"/>
</dbReference>
<name>A0ABT7EDV2_9GAMM</name>
<evidence type="ECO:0000256" key="1">
    <source>
        <dbReference type="SAM" id="SignalP"/>
    </source>
</evidence>
<feature type="chain" id="PRO_5045409856" description="Lipoprotein" evidence="1">
    <location>
        <begin position="19"/>
        <end position="184"/>
    </location>
</feature>
<organism evidence="2 3">
    <name type="scientific">Pseudoalteromonas obscura</name>
    <dbReference type="NCBI Taxonomy" id="3048491"/>
    <lineage>
        <taxon>Bacteria</taxon>
        <taxon>Pseudomonadati</taxon>
        <taxon>Pseudomonadota</taxon>
        <taxon>Gammaproteobacteria</taxon>
        <taxon>Alteromonadales</taxon>
        <taxon>Pseudoalteromonadaceae</taxon>
        <taxon>Pseudoalteromonas</taxon>
    </lineage>
</organism>
<protein>
    <recommendedName>
        <fullName evidence="4">Lipoprotein</fullName>
    </recommendedName>
</protein>
<reference evidence="2 3" key="1">
    <citation type="submission" date="2023-05" db="EMBL/GenBank/DDBJ databases">
        <title>Pseudoalteromonas ardens sp. nov., Pseudoalteromonas obscura sp. nov., and Pseudoalteromonas umbrosa sp. nov., isolated from the coral Montipora capitata.</title>
        <authorList>
            <person name="Thomas E.M."/>
            <person name="Smith E.M."/>
            <person name="Papke E."/>
            <person name="Shlafstein M.D."/>
            <person name="Oline D.K."/>
            <person name="Videau P."/>
            <person name="Saw J.H."/>
            <person name="Strangman W.K."/>
            <person name="Ushijima B."/>
        </authorList>
    </citation>
    <scope>NUCLEOTIDE SEQUENCE [LARGE SCALE GENOMIC DNA]</scope>
    <source>
        <strain evidence="2 3">P94</strain>
    </source>
</reference>
<accession>A0ABT7EDV2</accession>